<dbReference type="Proteomes" id="UP000813444">
    <property type="component" value="Unassembled WGS sequence"/>
</dbReference>
<dbReference type="GO" id="GO:0009063">
    <property type="term" value="P:amino acid catabolic process"/>
    <property type="evidence" value="ECO:0007669"/>
    <property type="project" value="TreeGrafter"/>
</dbReference>
<dbReference type="SUPFAM" id="SSF51905">
    <property type="entry name" value="FAD/NAD(P)-binding domain"/>
    <property type="match status" value="1"/>
</dbReference>
<gene>
    <name evidence="3" type="ORF">B0I35DRAFT_472320</name>
</gene>
<sequence length="694" mass="77244">MNQEPQYTGGIAPKTVTGLIAQVMGEKVPGLIPAQHGNFKVGIIGAGVAGLFTALVLDAINDAILEAAGEDRFGGRLYTHRFSEEDVHDYYDVGAMRFPDNGIMESDPAVLVPYYIKPDNGCPTYFNGVKKVGNFWKNPELENDPFKLNIDGMPEDQRIPDKLTRVNPSTLFEEAIKAFTDIVKKSFNPRQDNSKPRTEEDKHKLWELLMESDKMSVRQFLLSGKNSGHIPHGPSYNYNTVEWIETATYGTGWYDQSLTEAVLEVLDFDTKDEDSRGKPVTNWWCVDGGAQRIAEAMRTKLKDSSTIKYNTQVVGIEANAPPNERITQEMTLRLRDTATGKPLESKNYFTVINSATLGTTFRMDLSQAGLLWDTKQAIRCLNYGSSCKVGIKFKSAWWRKEPFNINKGGVGRTDLSLQVCVYPSYNIDNSVDPSDKPAVLLVSYTWCQTAQRLATLIASKGQGKTNNDIPREEAELKSVLLRDLAYLHASDPSNKADVQKTLDLITNEYMEHHAYGWSHDPHMAGAFAYFGPCQFSQLYSAITKPNAGGQLYFVGEAASAHHAWVVGALESVIRAIWLNFDALHRGNYEPYEWVMRLLERGFVNDEEKQKSPGSAPLPFYPLPAEMPMRQEIGPKPPSDGSKGDLLDHPEEKNGKDSDLLYGAAFVALSLVEFTLDNWLIPGVASETGAKVPTN</sequence>
<dbReference type="PANTHER" id="PTHR10742">
    <property type="entry name" value="FLAVIN MONOAMINE OXIDASE"/>
    <property type="match status" value="1"/>
</dbReference>
<keyword evidence="4" id="KW-1185">Reference proteome</keyword>
<dbReference type="SUPFAM" id="SSF54373">
    <property type="entry name" value="FAD-linked reductases, C-terminal domain"/>
    <property type="match status" value="1"/>
</dbReference>
<dbReference type="InterPro" id="IPR036188">
    <property type="entry name" value="FAD/NAD-bd_sf"/>
</dbReference>
<feature type="region of interest" description="Disordered" evidence="1">
    <location>
        <begin position="628"/>
        <end position="656"/>
    </location>
</feature>
<dbReference type="Gene3D" id="3.50.50.60">
    <property type="entry name" value="FAD/NAD(P)-binding domain"/>
    <property type="match status" value="1"/>
</dbReference>
<organism evidence="3 4">
    <name type="scientific">Stachybotrys elegans</name>
    <dbReference type="NCBI Taxonomy" id="80388"/>
    <lineage>
        <taxon>Eukaryota</taxon>
        <taxon>Fungi</taxon>
        <taxon>Dikarya</taxon>
        <taxon>Ascomycota</taxon>
        <taxon>Pezizomycotina</taxon>
        <taxon>Sordariomycetes</taxon>
        <taxon>Hypocreomycetidae</taxon>
        <taxon>Hypocreales</taxon>
        <taxon>Stachybotryaceae</taxon>
        <taxon>Stachybotrys</taxon>
    </lineage>
</organism>
<dbReference type="Gene3D" id="3.90.660.10">
    <property type="match status" value="1"/>
</dbReference>
<evidence type="ECO:0000259" key="2">
    <source>
        <dbReference type="Pfam" id="PF01593"/>
    </source>
</evidence>
<dbReference type="InterPro" id="IPR050281">
    <property type="entry name" value="Flavin_monoamine_oxidase"/>
</dbReference>
<accession>A0A8K0SAW5</accession>
<evidence type="ECO:0000313" key="4">
    <source>
        <dbReference type="Proteomes" id="UP000813444"/>
    </source>
</evidence>
<dbReference type="Pfam" id="PF01593">
    <property type="entry name" value="Amino_oxidase"/>
    <property type="match status" value="1"/>
</dbReference>
<feature type="compositionally biased region" description="Basic and acidic residues" evidence="1">
    <location>
        <begin position="641"/>
        <end position="656"/>
    </location>
</feature>
<proteinExistence type="predicted"/>
<dbReference type="InterPro" id="IPR002937">
    <property type="entry name" value="Amino_oxidase"/>
</dbReference>
<reference evidence="3" key="1">
    <citation type="journal article" date="2021" name="Nat. Commun.">
        <title>Genetic determinants of endophytism in the Arabidopsis root mycobiome.</title>
        <authorList>
            <person name="Mesny F."/>
            <person name="Miyauchi S."/>
            <person name="Thiergart T."/>
            <person name="Pickel B."/>
            <person name="Atanasova L."/>
            <person name="Karlsson M."/>
            <person name="Huettel B."/>
            <person name="Barry K.W."/>
            <person name="Haridas S."/>
            <person name="Chen C."/>
            <person name="Bauer D."/>
            <person name="Andreopoulos W."/>
            <person name="Pangilinan J."/>
            <person name="LaButti K."/>
            <person name="Riley R."/>
            <person name="Lipzen A."/>
            <person name="Clum A."/>
            <person name="Drula E."/>
            <person name="Henrissat B."/>
            <person name="Kohler A."/>
            <person name="Grigoriev I.V."/>
            <person name="Martin F.M."/>
            <person name="Hacquard S."/>
        </authorList>
    </citation>
    <scope>NUCLEOTIDE SEQUENCE</scope>
    <source>
        <strain evidence="3">MPI-CAGE-CH-0235</strain>
    </source>
</reference>
<dbReference type="EMBL" id="JAGPNK010000034">
    <property type="protein sequence ID" value="KAH7303409.1"/>
    <property type="molecule type" value="Genomic_DNA"/>
</dbReference>
<evidence type="ECO:0000313" key="3">
    <source>
        <dbReference type="EMBL" id="KAH7303409.1"/>
    </source>
</evidence>
<dbReference type="PANTHER" id="PTHR10742:SF342">
    <property type="entry name" value="AMINE OXIDASE"/>
    <property type="match status" value="1"/>
</dbReference>
<name>A0A8K0SAW5_9HYPO</name>
<feature type="domain" description="Amine oxidase" evidence="2">
    <location>
        <begin position="63"/>
        <end position="575"/>
    </location>
</feature>
<dbReference type="Gene3D" id="1.10.10.1620">
    <property type="match status" value="1"/>
</dbReference>
<comment type="caution">
    <text evidence="3">The sequence shown here is derived from an EMBL/GenBank/DDBJ whole genome shotgun (WGS) entry which is preliminary data.</text>
</comment>
<evidence type="ECO:0000256" key="1">
    <source>
        <dbReference type="SAM" id="MobiDB-lite"/>
    </source>
</evidence>
<dbReference type="GO" id="GO:0001716">
    <property type="term" value="F:L-amino-acid oxidase activity"/>
    <property type="evidence" value="ECO:0007669"/>
    <property type="project" value="TreeGrafter"/>
</dbReference>
<dbReference type="AlphaFoldDB" id="A0A8K0SAW5"/>
<protein>
    <recommendedName>
        <fullName evidence="2">Amine oxidase domain-containing protein</fullName>
    </recommendedName>
</protein>
<dbReference type="OrthoDB" id="7777654at2759"/>